<keyword evidence="3 5" id="KW-1133">Transmembrane helix</keyword>
<feature type="transmembrane region" description="Helical" evidence="5">
    <location>
        <begin position="202"/>
        <end position="223"/>
    </location>
</feature>
<feature type="transmembrane region" description="Helical" evidence="5">
    <location>
        <begin position="264"/>
        <end position="284"/>
    </location>
</feature>
<gene>
    <name evidence="7" type="ORF">TSAR_001877</name>
</gene>
<dbReference type="AlphaFoldDB" id="A0A232FIA8"/>
<dbReference type="InterPro" id="IPR036047">
    <property type="entry name" value="F-box-like_dom_sf"/>
</dbReference>
<evidence type="ECO:0000313" key="7">
    <source>
        <dbReference type="EMBL" id="OXU30412.1"/>
    </source>
</evidence>
<evidence type="ECO:0000313" key="8">
    <source>
        <dbReference type="Proteomes" id="UP000215335"/>
    </source>
</evidence>
<feature type="transmembrane region" description="Helical" evidence="5">
    <location>
        <begin position="378"/>
        <end position="403"/>
    </location>
</feature>
<protein>
    <recommendedName>
        <fullName evidence="6">F-box domain-containing protein</fullName>
    </recommendedName>
</protein>
<keyword evidence="4 5" id="KW-0472">Membrane</keyword>
<dbReference type="Gene3D" id="1.20.1250.20">
    <property type="entry name" value="MFS general substrate transporter like domains"/>
    <property type="match status" value="1"/>
</dbReference>
<evidence type="ECO:0000256" key="3">
    <source>
        <dbReference type="ARBA" id="ARBA00022989"/>
    </source>
</evidence>
<feature type="transmembrane region" description="Helical" evidence="5">
    <location>
        <begin position="140"/>
        <end position="157"/>
    </location>
</feature>
<reference evidence="7 8" key="1">
    <citation type="journal article" date="2017" name="Curr. Biol.">
        <title>The Evolution of Venom by Co-option of Single-Copy Genes.</title>
        <authorList>
            <person name="Martinson E.O."/>
            <person name="Mrinalini"/>
            <person name="Kelkar Y.D."/>
            <person name="Chang C.H."/>
            <person name="Werren J.H."/>
        </authorList>
    </citation>
    <scope>NUCLEOTIDE SEQUENCE [LARGE SCALE GENOMIC DNA]</scope>
    <source>
        <strain evidence="7 8">Alberta</strain>
        <tissue evidence="7">Whole body</tissue>
    </source>
</reference>
<evidence type="ECO:0000256" key="1">
    <source>
        <dbReference type="ARBA" id="ARBA00004141"/>
    </source>
</evidence>
<feature type="transmembrane region" description="Helical" evidence="5">
    <location>
        <begin position="440"/>
        <end position="462"/>
    </location>
</feature>
<feature type="transmembrane region" description="Helical" evidence="5">
    <location>
        <begin position="169"/>
        <end position="190"/>
    </location>
</feature>
<evidence type="ECO:0000256" key="4">
    <source>
        <dbReference type="ARBA" id="ARBA00023136"/>
    </source>
</evidence>
<feature type="transmembrane region" description="Helical" evidence="5">
    <location>
        <begin position="409"/>
        <end position="428"/>
    </location>
</feature>
<dbReference type="EMBL" id="NNAY01000163">
    <property type="protein sequence ID" value="OXU30412.1"/>
    <property type="molecule type" value="Genomic_DNA"/>
</dbReference>
<accession>A0A232FIA8</accession>
<organism evidence="7 8">
    <name type="scientific">Trichomalopsis sarcophagae</name>
    <dbReference type="NCBI Taxonomy" id="543379"/>
    <lineage>
        <taxon>Eukaryota</taxon>
        <taxon>Metazoa</taxon>
        <taxon>Ecdysozoa</taxon>
        <taxon>Arthropoda</taxon>
        <taxon>Hexapoda</taxon>
        <taxon>Insecta</taxon>
        <taxon>Pterygota</taxon>
        <taxon>Neoptera</taxon>
        <taxon>Endopterygota</taxon>
        <taxon>Hymenoptera</taxon>
        <taxon>Apocrita</taxon>
        <taxon>Proctotrupomorpha</taxon>
        <taxon>Chalcidoidea</taxon>
        <taxon>Pteromalidae</taxon>
        <taxon>Pteromalinae</taxon>
        <taxon>Trichomalopsis</taxon>
    </lineage>
</organism>
<keyword evidence="8" id="KW-1185">Reference proteome</keyword>
<dbReference type="InterPro" id="IPR036259">
    <property type="entry name" value="MFS_trans_sf"/>
</dbReference>
<dbReference type="GO" id="GO:0016020">
    <property type="term" value="C:membrane"/>
    <property type="evidence" value="ECO:0007669"/>
    <property type="project" value="UniProtKB-SubCell"/>
</dbReference>
<dbReference type="Gene3D" id="1.20.1280.50">
    <property type="match status" value="1"/>
</dbReference>
<evidence type="ECO:0000259" key="6">
    <source>
        <dbReference type="PROSITE" id="PS50181"/>
    </source>
</evidence>
<dbReference type="GO" id="GO:0022857">
    <property type="term" value="F:transmembrane transporter activity"/>
    <property type="evidence" value="ECO:0007669"/>
    <property type="project" value="InterPro"/>
</dbReference>
<dbReference type="InterPro" id="IPR001810">
    <property type="entry name" value="F-box_dom"/>
</dbReference>
<comment type="caution">
    <text evidence="7">The sequence shown here is derived from an EMBL/GenBank/DDBJ whole genome shotgun (WGS) entry which is preliminary data.</text>
</comment>
<dbReference type="CDD" id="cd17386">
    <property type="entry name" value="MFS_SLC46"/>
    <property type="match status" value="1"/>
</dbReference>
<dbReference type="PANTHER" id="PTHR23507">
    <property type="entry name" value="ZGC:174356"/>
    <property type="match status" value="1"/>
</dbReference>
<dbReference type="Proteomes" id="UP000215335">
    <property type="component" value="Unassembled WGS sequence"/>
</dbReference>
<dbReference type="SUPFAM" id="SSF103473">
    <property type="entry name" value="MFS general substrate transporter"/>
    <property type="match status" value="1"/>
</dbReference>
<feature type="transmembrane region" description="Helical" evidence="5">
    <location>
        <begin position="65"/>
        <end position="85"/>
    </location>
</feature>
<name>A0A232FIA8_9HYME</name>
<dbReference type="InterPro" id="IPR011701">
    <property type="entry name" value="MFS"/>
</dbReference>
<dbReference type="SUPFAM" id="SSF81383">
    <property type="entry name" value="F-box domain"/>
    <property type="match status" value="1"/>
</dbReference>
<sequence length="1006" mass="113359">MREPAQETAISSKSSVAACNIVVASALDDSTIMQNNNNKKEASTDESTSSSIGWKTMSIRQKCSYILRNITVEPMVAFYIMPSVLASLATQNLNLEKACKVNLGYSDAICAALAARNTSGLELEETAVQQLVASMQTWKTALQSFFPSILIVFMGAWSDRNGLRKPCMMLPIVGEFLTSISLIACVYWFYELPMEAAGVFEALWPALTGGWFTMIMGTFSYIGDITSVESRTVRVGAVNSFLSLGVPVGMALSGVLYIKLGFYGVFGIAAACYVFSFMYGLIVIKEAPRALELRKSIKLAQASELKRLTWWASVTDFFALRHVQETFRVAFKQGPRNRRKRVMVLMLIVMVLIGPMYGEMAVMYLFTRYRYRWNEVQFSFYSTYSMVINLIGTLFAVGVFSHFLKMDDALLGVLSCISKILASFVYAFSTTDWMMYIGKVNSLFGVCEAIVPLVYGPMYSSIYGATVNNFPGTFFLVGGGLMIPGVIAFLWLYMEHRKDDALEREQAAAQLAVANNKEPTKGGKQELMENRLENGLTLGKMRSNSTSGNVEVTELDNADRTLRKETEETSGWSRLPELILTQVFSLLSREDRASAGQVCLHWNRCLDSACLWRRCSINIDCDLSLDYSVAREMTLRYGEHMRVLELAWSKPYVTPRNTCRRQRYSRSKKNGACSAQVEAGVNFLELILMKQAQLRELLLTNWLYSGKWGNCAKLLYTLANLLACQQNLEKLSLLDANLAQSDVLRLLAIVARLAGGRLETLDLRGAFREWQAPLNSARFLRLLGRFSSLAYLSFDYPALSDGALAALASGASASLRLLHVAVQESDSRQHRLSDNAWRELVDVCPRLGVAYTILNLSDHEDLCFLLLPSVPLARFRMYASHVWDQNRTRNFRGTVGLLIAHYTNTLEEVKLHLIYNKEKMDDLIVSLLTSCKQLENIHYEGILRDFETLRDVCQLQLDSKTRWYNKIHLKPQNANVHNRALIQDIGRQYNRKLLQRGVDFRIESFV</sequence>
<feature type="domain" description="F-box" evidence="6">
    <location>
        <begin position="569"/>
        <end position="615"/>
    </location>
</feature>
<dbReference type="OrthoDB" id="3026777at2759"/>
<dbReference type="PANTHER" id="PTHR23507:SF1">
    <property type="entry name" value="FI18259P1-RELATED"/>
    <property type="match status" value="1"/>
</dbReference>
<dbReference type="InterPro" id="IPR032675">
    <property type="entry name" value="LRR_dom_sf"/>
</dbReference>
<feature type="transmembrane region" description="Helical" evidence="5">
    <location>
        <begin position="235"/>
        <end position="258"/>
    </location>
</feature>
<dbReference type="Gene3D" id="3.80.10.10">
    <property type="entry name" value="Ribonuclease Inhibitor"/>
    <property type="match status" value="1"/>
</dbReference>
<feature type="transmembrane region" description="Helical" evidence="5">
    <location>
        <begin position="474"/>
        <end position="494"/>
    </location>
</feature>
<evidence type="ECO:0000256" key="5">
    <source>
        <dbReference type="SAM" id="Phobius"/>
    </source>
</evidence>
<comment type="subcellular location">
    <subcellularLocation>
        <location evidence="1">Membrane</location>
        <topology evidence="1">Multi-pass membrane protein</topology>
    </subcellularLocation>
</comment>
<keyword evidence="2 5" id="KW-0812">Transmembrane</keyword>
<dbReference type="Pfam" id="PF07690">
    <property type="entry name" value="MFS_1"/>
    <property type="match status" value="1"/>
</dbReference>
<dbReference type="SMART" id="SM00256">
    <property type="entry name" value="FBOX"/>
    <property type="match status" value="1"/>
</dbReference>
<feature type="transmembrane region" description="Helical" evidence="5">
    <location>
        <begin position="343"/>
        <end position="366"/>
    </location>
</feature>
<proteinExistence type="predicted"/>
<evidence type="ECO:0000256" key="2">
    <source>
        <dbReference type="ARBA" id="ARBA00022692"/>
    </source>
</evidence>
<dbReference type="Pfam" id="PF12937">
    <property type="entry name" value="F-box-like"/>
    <property type="match status" value="1"/>
</dbReference>
<dbReference type="PROSITE" id="PS50181">
    <property type="entry name" value="FBOX"/>
    <property type="match status" value="1"/>
</dbReference>
<dbReference type="STRING" id="543379.A0A232FIA8"/>